<feature type="region of interest" description="Disordered" evidence="1">
    <location>
        <begin position="63"/>
        <end position="147"/>
    </location>
</feature>
<evidence type="ECO:0000256" key="1">
    <source>
        <dbReference type="SAM" id="MobiDB-lite"/>
    </source>
</evidence>
<feature type="region of interest" description="Disordered" evidence="1">
    <location>
        <begin position="302"/>
        <end position="332"/>
    </location>
</feature>
<dbReference type="Proteomes" id="UP000245119">
    <property type="component" value="Linkage Group LG9"/>
</dbReference>
<accession>A0A2T7NUG2</accession>
<feature type="compositionally biased region" description="Low complexity" evidence="1">
    <location>
        <begin position="183"/>
        <end position="198"/>
    </location>
</feature>
<sequence>MTVHIETSRSDSLLSSSVLLDSYDAVGKELPTRALKQERLKERQDLVQALSIDKDHSAKINARKSAATQTQFSSFGDAPPYPGPPPSYFAPRGEGHPGDGYSPVHHTYSAPLLPPPPPHPATLSSPALSPASPGHLVDFPHPHISPDIQNAPLNLSLSSCPSTASSSLTRQQPRPSVITCAASSMSTSTSGSSSPRSSHNGHMVLGSSSSSDDPIDPAIEEHFRRSLGRSYGESISRTSITAATVQANVSITGSVDEHFAKSLGDSKWKAIKSKNDSVDDHFAKALGETTWRLIKAESEIAENSAAGATSSSSATAATSAHTGTSLSAPVAS</sequence>
<dbReference type="PANTHER" id="PTHR17604:SF7">
    <property type="entry name" value="TONDU-DOMAIN-CONTAINING GROWTH INHIBITOR, ISOFORM A"/>
    <property type="match status" value="1"/>
</dbReference>
<dbReference type="InterPro" id="IPR028184">
    <property type="entry name" value="VGLL4"/>
</dbReference>
<organism evidence="2 3">
    <name type="scientific">Pomacea canaliculata</name>
    <name type="common">Golden apple snail</name>
    <dbReference type="NCBI Taxonomy" id="400727"/>
    <lineage>
        <taxon>Eukaryota</taxon>
        <taxon>Metazoa</taxon>
        <taxon>Spiralia</taxon>
        <taxon>Lophotrochozoa</taxon>
        <taxon>Mollusca</taxon>
        <taxon>Gastropoda</taxon>
        <taxon>Caenogastropoda</taxon>
        <taxon>Architaenioglossa</taxon>
        <taxon>Ampullarioidea</taxon>
        <taxon>Ampullariidae</taxon>
        <taxon>Pomacea</taxon>
    </lineage>
</organism>
<comment type="caution">
    <text evidence="2">The sequence shown here is derived from an EMBL/GenBank/DDBJ whole genome shotgun (WGS) entry which is preliminary data.</text>
</comment>
<dbReference type="SMART" id="SM00711">
    <property type="entry name" value="TDU"/>
    <property type="match status" value="3"/>
</dbReference>
<reference evidence="2 3" key="1">
    <citation type="submission" date="2018-04" db="EMBL/GenBank/DDBJ databases">
        <title>The genome of golden apple snail Pomacea canaliculata provides insight into stress tolerance and invasive adaptation.</title>
        <authorList>
            <person name="Liu C."/>
            <person name="Liu B."/>
            <person name="Ren Y."/>
            <person name="Zhang Y."/>
            <person name="Wang H."/>
            <person name="Li S."/>
            <person name="Jiang F."/>
            <person name="Yin L."/>
            <person name="Zhang G."/>
            <person name="Qian W."/>
            <person name="Fan W."/>
        </authorList>
    </citation>
    <scope>NUCLEOTIDE SEQUENCE [LARGE SCALE GENOMIC DNA]</scope>
    <source>
        <strain evidence="2">SZHN2017</strain>
        <tissue evidence="2">Muscle</tissue>
    </source>
</reference>
<evidence type="ECO:0008006" key="4">
    <source>
        <dbReference type="Google" id="ProtNLM"/>
    </source>
</evidence>
<evidence type="ECO:0000313" key="2">
    <source>
        <dbReference type="EMBL" id="PVD24795.1"/>
    </source>
</evidence>
<dbReference type="Pfam" id="PF15245">
    <property type="entry name" value="VGLL4"/>
    <property type="match status" value="1"/>
</dbReference>
<dbReference type="AlphaFoldDB" id="A0A2T7NUG2"/>
<feature type="compositionally biased region" description="Pro residues" evidence="1">
    <location>
        <begin position="79"/>
        <end position="88"/>
    </location>
</feature>
<keyword evidence="3" id="KW-1185">Reference proteome</keyword>
<feature type="region of interest" description="Disordered" evidence="1">
    <location>
        <begin position="181"/>
        <end position="217"/>
    </location>
</feature>
<dbReference type="InterPro" id="IPR006627">
    <property type="entry name" value="TDU_repeat"/>
</dbReference>
<dbReference type="GO" id="GO:0045892">
    <property type="term" value="P:negative regulation of DNA-templated transcription"/>
    <property type="evidence" value="ECO:0007669"/>
    <property type="project" value="TreeGrafter"/>
</dbReference>
<gene>
    <name evidence="2" type="ORF">C0Q70_15281</name>
</gene>
<evidence type="ECO:0000313" key="3">
    <source>
        <dbReference type="Proteomes" id="UP000245119"/>
    </source>
</evidence>
<dbReference type="PANTHER" id="PTHR17604">
    <property type="entry name" value="TRANSCRIPTION COFACTOR VESTIGIAL-LIKE PROTEIN 4"/>
    <property type="match status" value="1"/>
</dbReference>
<dbReference type="STRING" id="400727.A0A2T7NUG2"/>
<feature type="compositionally biased region" description="Low complexity" evidence="1">
    <location>
        <begin position="304"/>
        <end position="332"/>
    </location>
</feature>
<feature type="compositionally biased region" description="Low complexity" evidence="1">
    <location>
        <begin position="121"/>
        <end position="133"/>
    </location>
</feature>
<dbReference type="GO" id="GO:0001223">
    <property type="term" value="F:transcription coactivator binding"/>
    <property type="evidence" value="ECO:0007669"/>
    <property type="project" value="TreeGrafter"/>
</dbReference>
<proteinExistence type="predicted"/>
<dbReference type="EMBL" id="PZQS01000009">
    <property type="protein sequence ID" value="PVD24795.1"/>
    <property type="molecule type" value="Genomic_DNA"/>
</dbReference>
<name>A0A2T7NUG2_POMCA</name>
<protein>
    <recommendedName>
        <fullName evidence="4">Transcription cofactor vestigial-like protein 4</fullName>
    </recommendedName>
</protein>
<dbReference type="OrthoDB" id="10040691at2759"/>